<dbReference type="PROSITE" id="PS51450">
    <property type="entry name" value="LRR"/>
    <property type="match status" value="1"/>
</dbReference>
<dbReference type="SUPFAM" id="SSF52058">
    <property type="entry name" value="L domain-like"/>
    <property type="match status" value="1"/>
</dbReference>
<feature type="transmembrane region" description="Helical" evidence="2">
    <location>
        <begin position="309"/>
        <end position="333"/>
    </location>
</feature>
<gene>
    <name evidence="3" type="ORF">BCR33DRAFT_848091</name>
</gene>
<dbReference type="Pfam" id="PF00560">
    <property type="entry name" value="LRR_1"/>
    <property type="match status" value="2"/>
</dbReference>
<dbReference type="PANTHER" id="PTHR48007">
    <property type="entry name" value="LEUCINE-RICH REPEAT RECEPTOR-LIKE PROTEIN KINASE PXC1"/>
    <property type="match status" value="1"/>
</dbReference>
<keyword evidence="4" id="KW-1185">Reference proteome</keyword>
<dbReference type="SUPFAM" id="SSF47769">
    <property type="entry name" value="SAM/Pointed domain"/>
    <property type="match status" value="1"/>
</dbReference>
<reference evidence="3 4" key="1">
    <citation type="submission" date="2016-07" db="EMBL/GenBank/DDBJ databases">
        <title>Pervasive Adenine N6-methylation of Active Genes in Fungi.</title>
        <authorList>
            <consortium name="DOE Joint Genome Institute"/>
            <person name="Mondo S.J."/>
            <person name="Dannebaum R.O."/>
            <person name="Kuo R.C."/>
            <person name="Labutti K."/>
            <person name="Haridas S."/>
            <person name="Kuo A."/>
            <person name="Salamov A."/>
            <person name="Ahrendt S.R."/>
            <person name="Lipzen A."/>
            <person name="Sullivan W."/>
            <person name="Andreopoulos W.B."/>
            <person name="Clum A."/>
            <person name="Lindquist E."/>
            <person name="Daum C."/>
            <person name="Ramamoorthy G.K."/>
            <person name="Gryganskyi A."/>
            <person name="Culley D."/>
            <person name="Magnuson J.K."/>
            <person name="James T.Y."/>
            <person name="O'Malley M.A."/>
            <person name="Stajich J.E."/>
            <person name="Spatafora J.W."/>
            <person name="Visel A."/>
            <person name="Grigoriev I.V."/>
        </authorList>
    </citation>
    <scope>NUCLEOTIDE SEQUENCE [LARGE SCALE GENOMIC DNA]</scope>
    <source>
        <strain evidence="3 4">JEL800</strain>
    </source>
</reference>
<evidence type="ECO:0000256" key="1">
    <source>
        <dbReference type="SAM" id="MobiDB-lite"/>
    </source>
</evidence>
<dbReference type="Gene3D" id="3.80.10.10">
    <property type="entry name" value="Ribonuclease Inhibitor"/>
    <property type="match status" value="1"/>
</dbReference>
<dbReference type="AlphaFoldDB" id="A0A1Y2CP27"/>
<comment type="caution">
    <text evidence="3">The sequence shown here is derived from an EMBL/GenBank/DDBJ whole genome shotgun (WGS) entry which is preliminary data.</text>
</comment>
<dbReference type="OrthoDB" id="442066at2759"/>
<dbReference type="InterPro" id="IPR032675">
    <property type="entry name" value="LRR_dom_sf"/>
</dbReference>
<dbReference type="Proteomes" id="UP000193642">
    <property type="component" value="Unassembled WGS sequence"/>
</dbReference>
<accession>A0A1Y2CP27</accession>
<keyword evidence="2" id="KW-0472">Membrane</keyword>
<dbReference type="InterPro" id="IPR046959">
    <property type="entry name" value="PRK1-6/SRF4-like"/>
</dbReference>
<dbReference type="InterPro" id="IPR001611">
    <property type="entry name" value="Leu-rich_rpt"/>
</dbReference>
<feature type="region of interest" description="Disordered" evidence="1">
    <location>
        <begin position="341"/>
        <end position="360"/>
    </location>
</feature>
<dbReference type="Gene3D" id="1.10.150.50">
    <property type="entry name" value="Transcription Factor, Ets-1"/>
    <property type="match status" value="1"/>
</dbReference>
<sequence length="526" mass="54744">MADCQIAHQLLPSVFTATDATSCCVPTVGVVLGEVASASIQCDKSNNIISLSVINKGSFPTVQISQFFALTKLTSITLESVGLTGSIPELPLNLVFINFKNNNLKGAIPSFPSGLKLLDLSFNQLTGSIPSLPPTLTSLSLWNNQLTGSIPAFVAGMTTVVLTQNQLTGQIPDLPITLRDLELASNNLEGSIPQLPSVMVALNLANNKLTGTIPPLPTFTKVGSGTVAAAMLDGNCFSNAASNNVVNNCGTKPPSTTAATMSVPVPVPSATVKTTGVTTTGTMVPFGRVSTTINSTAPSSQQQDSGPNVGAIAGGIFGALVLLVIIGGVLWWVQQRKKQEYKHSSGAVQPDSESRGGDGATIAPSLIYSDGSTSIGFVSAAKSGETVVSEKRGAGASVFTVINEASKTSTASFLASITPIGSEKHLFEEGGSGGVFAGSGLPAEVTSWTVENVAYWIYFNHGGERVARNVIDQKVDGITLMNADIDDLISILDFEKLGEKVAFKLLLSDMRRKAQTSLSYDAPPAY</sequence>
<keyword evidence="2" id="KW-1133">Transmembrane helix</keyword>
<dbReference type="EMBL" id="MCGO01000011">
    <property type="protein sequence ID" value="ORY48743.1"/>
    <property type="molecule type" value="Genomic_DNA"/>
</dbReference>
<dbReference type="PANTHER" id="PTHR48007:SF4">
    <property type="entry name" value="LEUCINE-RICH REPEAT RECEPTOR-LIKE PROTEIN KINASE PXC1"/>
    <property type="match status" value="1"/>
</dbReference>
<keyword evidence="2" id="KW-0812">Transmembrane</keyword>
<evidence type="ECO:0000313" key="4">
    <source>
        <dbReference type="Proteomes" id="UP000193642"/>
    </source>
</evidence>
<name>A0A1Y2CP27_9FUNG</name>
<dbReference type="InterPro" id="IPR013761">
    <property type="entry name" value="SAM/pointed_sf"/>
</dbReference>
<evidence type="ECO:0000313" key="3">
    <source>
        <dbReference type="EMBL" id="ORY48743.1"/>
    </source>
</evidence>
<organism evidence="3 4">
    <name type="scientific">Rhizoclosmatium globosum</name>
    <dbReference type="NCBI Taxonomy" id="329046"/>
    <lineage>
        <taxon>Eukaryota</taxon>
        <taxon>Fungi</taxon>
        <taxon>Fungi incertae sedis</taxon>
        <taxon>Chytridiomycota</taxon>
        <taxon>Chytridiomycota incertae sedis</taxon>
        <taxon>Chytridiomycetes</taxon>
        <taxon>Chytridiales</taxon>
        <taxon>Chytriomycetaceae</taxon>
        <taxon>Rhizoclosmatium</taxon>
    </lineage>
</organism>
<proteinExistence type="predicted"/>
<protein>
    <submittedName>
        <fullName evidence="3">L domain-like protein</fullName>
    </submittedName>
</protein>
<evidence type="ECO:0000256" key="2">
    <source>
        <dbReference type="SAM" id="Phobius"/>
    </source>
</evidence>